<protein>
    <submittedName>
        <fullName evidence="1">Uncharacterized protein</fullName>
    </submittedName>
</protein>
<name>A0AAW1D7W0_9HEMI</name>
<keyword evidence="2" id="KW-1185">Reference proteome</keyword>
<comment type="caution">
    <text evidence="1">The sequence shown here is derived from an EMBL/GenBank/DDBJ whole genome shotgun (WGS) entry which is preliminary data.</text>
</comment>
<reference evidence="1 2" key="1">
    <citation type="submission" date="2022-12" db="EMBL/GenBank/DDBJ databases">
        <title>Chromosome-level genome assembly of true bugs.</title>
        <authorList>
            <person name="Ma L."/>
            <person name="Li H."/>
        </authorList>
    </citation>
    <scope>NUCLEOTIDE SEQUENCE [LARGE SCALE GENOMIC DNA]</scope>
    <source>
        <strain evidence="1">Lab_2022b</strain>
    </source>
</reference>
<evidence type="ECO:0000313" key="1">
    <source>
        <dbReference type="EMBL" id="KAK9506816.1"/>
    </source>
</evidence>
<gene>
    <name evidence="1" type="ORF">O3M35_008682</name>
</gene>
<sequence>MTAFRIVDVENKRVAELLHQMEKFQPIGHSILNKTGIIRVSLHFQYNIFRKIMIY</sequence>
<dbReference type="Proteomes" id="UP001461498">
    <property type="component" value="Unassembled WGS sequence"/>
</dbReference>
<proteinExistence type="predicted"/>
<accession>A0AAW1D7W0</accession>
<evidence type="ECO:0000313" key="2">
    <source>
        <dbReference type="Proteomes" id="UP001461498"/>
    </source>
</evidence>
<dbReference type="AlphaFoldDB" id="A0AAW1D7W0"/>
<dbReference type="EMBL" id="JAPXFL010000005">
    <property type="protein sequence ID" value="KAK9506816.1"/>
    <property type="molecule type" value="Genomic_DNA"/>
</dbReference>
<organism evidence="1 2">
    <name type="scientific">Rhynocoris fuscipes</name>
    <dbReference type="NCBI Taxonomy" id="488301"/>
    <lineage>
        <taxon>Eukaryota</taxon>
        <taxon>Metazoa</taxon>
        <taxon>Ecdysozoa</taxon>
        <taxon>Arthropoda</taxon>
        <taxon>Hexapoda</taxon>
        <taxon>Insecta</taxon>
        <taxon>Pterygota</taxon>
        <taxon>Neoptera</taxon>
        <taxon>Paraneoptera</taxon>
        <taxon>Hemiptera</taxon>
        <taxon>Heteroptera</taxon>
        <taxon>Panheteroptera</taxon>
        <taxon>Cimicomorpha</taxon>
        <taxon>Reduviidae</taxon>
        <taxon>Harpactorinae</taxon>
        <taxon>Harpactorini</taxon>
        <taxon>Rhynocoris</taxon>
    </lineage>
</organism>